<organism evidence="2 3">
    <name type="scientific">Symbiodinium microadriaticum</name>
    <name type="common">Dinoflagellate</name>
    <name type="synonym">Zooxanthella microadriatica</name>
    <dbReference type="NCBI Taxonomy" id="2951"/>
    <lineage>
        <taxon>Eukaryota</taxon>
        <taxon>Sar</taxon>
        <taxon>Alveolata</taxon>
        <taxon>Dinophyceae</taxon>
        <taxon>Suessiales</taxon>
        <taxon>Symbiodiniaceae</taxon>
        <taxon>Symbiodinium</taxon>
    </lineage>
</organism>
<feature type="compositionally biased region" description="Gly residues" evidence="1">
    <location>
        <begin position="65"/>
        <end position="75"/>
    </location>
</feature>
<accession>A0A1Q9CQQ4</accession>
<protein>
    <submittedName>
        <fullName evidence="2">Uncharacterized protein</fullName>
    </submittedName>
</protein>
<name>A0A1Q9CQQ4_SYMMI</name>
<evidence type="ECO:0000313" key="2">
    <source>
        <dbReference type="EMBL" id="OLP85240.1"/>
    </source>
</evidence>
<comment type="caution">
    <text evidence="2">The sequence shown here is derived from an EMBL/GenBank/DDBJ whole genome shotgun (WGS) entry which is preliminary data.</text>
</comment>
<feature type="compositionally biased region" description="Polar residues" evidence="1">
    <location>
        <begin position="360"/>
        <end position="378"/>
    </location>
</feature>
<dbReference type="Proteomes" id="UP000186817">
    <property type="component" value="Unassembled WGS sequence"/>
</dbReference>
<feature type="compositionally biased region" description="Polar residues" evidence="1">
    <location>
        <begin position="472"/>
        <end position="484"/>
    </location>
</feature>
<evidence type="ECO:0000256" key="1">
    <source>
        <dbReference type="SAM" id="MobiDB-lite"/>
    </source>
</evidence>
<feature type="region of interest" description="Disordered" evidence="1">
    <location>
        <begin position="466"/>
        <end position="488"/>
    </location>
</feature>
<feature type="region of interest" description="Disordered" evidence="1">
    <location>
        <begin position="358"/>
        <end position="381"/>
    </location>
</feature>
<evidence type="ECO:0000313" key="3">
    <source>
        <dbReference type="Proteomes" id="UP000186817"/>
    </source>
</evidence>
<gene>
    <name evidence="2" type="ORF">AK812_SmicGene33808</name>
</gene>
<keyword evidence="3" id="KW-1185">Reference proteome</keyword>
<dbReference type="AlphaFoldDB" id="A0A1Q9CQQ4"/>
<sequence>MSNDLSCAAAVAYGAQAAHLGMQGDALQKYLLLLNEKENLVLSKQLRSLAVAENSEPLLAASSGPGRGYAGGGHTTNGSSHPARPAPGGDVKAFSRENLQEVLRHMAEYEAIPAECAKALKALSALAYANARSVGQDDKVLPTLIRMVKLHPTEGAVQLTAMRAISNMAYDQEVALTRLAQADVKFETLRLCGGPGDCKAQTLDALAKKGTFLSIHRFPSFANPPIVFYLYVGRGRYGGRKLLSNKLATSYEAYHTRHLQRNLARIYVARFPDQVGELLRQAKKVRKKIRKRRGTGQLNVCRQPGESPLEMILVGDRQRACHKKSMGKKRAVKMQAVGEKSTLTLNPTGEGVQMTRLSGAETSRTRSATSQAMPVTSGTGEGEQAITLSAIQETFRSELVAALGGMQTDIGTLTGRMDQVEGQVTNKLQQTINLLDDMTSKYYKQESVLQQMQEADREFDERLRRLERKGSSSEADPSGTSTTDMGGDRRAALILGGWDPENPAADTLREAKQLVQNLAVDLDTSEAFVSGIRRDYALLPVPDCFGKSSDDKPKRVQAAISRVRHAAVEVGQKPMGEPKLAWIAVSQSPERRRRARLAGKVKRLWLSQGGGHGRLEVEFGTESTWV</sequence>
<dbReference type="EMBL" id="LSRX01000987">
    <property type="protein sequence ID" value="OLP85240.1"/>
    <property type="molecule type" value="Genomic_DNA"/>
</dbReference>
<reference evidence="2 3" key="1">
    <citation type="submission" date="2016-02" db="EMBL/GenBank/DDBJ databases">
        <title>Genome analysis of coral dinoflagellate symbionts highlights evolutionary adaptations to a symbiotic lifestyle.</title>
        <authorList>
            <person name="Aranda M."/>
            <person name="Li Y."/>
            <person name="Liew Y.J."/>
            <person name="Baumgarten S."/>
            <person name="Simakov O."/>
            <person name="Wilson M."/>
            <person name="Piel J."/>
            <person name="Ashoor H."/>
            <person name="Bougouffa S."/>
            <person name="Bajic V.B."/>
            <person name="Ryu T."/>
            <person name="Ravasi T."/>
            <person name="Bayer T."/>
            <person name="Micklem G."/>
            <person name="Kim H."/>
            <person name="Bhak J."/>
            <person name="Lajeunesse T.C."/>
            <person name="Voolstra C.R."/>
        </authorList>
    </citation>
    <scope>NUCLEOTIDE SEQUENCE [LARGE SCALE GENOMIC DNA]</scope>
    <source>
        <strain evidence="2 3">CCMP2467</strain>
    </source>
</reference>
<feature type="region of interest" description="Disordered" evidence="1">
    <location>
        <begin position="62"/>
        <end position="91"/>
    </location>
</feature>
<proteinExistence type="predicted"/>